<sequence length="348" mass="39199">MINKRKEKDLISNLGVLVILCLLSPFLLSNTCSSQYRVDGDLGTLPEKYEGMWFGAIDAKIYRKNGKSFVGWYEGNSFRETPLYHKKINHDGEIVDVISFDASIHYSVGTFSNNGKYQTGIIKRNNTNNRVLSFYPVDYEDLENSNINSNSLMTKYISSKKSSISSAPIDLGYHTNGTINIFPTENSLKKEIFSKCGTNTYRAYSVSSTKYNVNLGIWENETKFNKSQANSFALKFYVKGLSFFVGDDQIDIAGIKSTGGLHRYKYTDTGGFFIQETYKWEGKIMNNGVEVGKAVFLPDYRTVGAIPYLDFANGHACRFSGTVELKFGKNENYSSIHKFKISASAENF</sequence>
<proteinExistence type="predicted"/>
<evidence type="ECO:0000313" key="2">
    <source>
        <dbReference type="Proteomes" id="UP000199403"/>
    </source>
</evidence>
<dbReference type="Proteomes" id="UP000199403">
    <property type="component" value="Unassembled WGS sequence"/>
</dbReference>
<accession>A0A1H6WTR4</accession>
<evidence type="ECO:0000313" key="1">
    <source>
        <dbReference type="EMBL" id="SEJ15892.1"/>
    </source>
</evidence>
<organism evidence="1 2">
    <name type="scientific">Cyclobacterium xiamenense</name>
    <dbReference type="NCBI Taxonomy" id="1297121"/>
    <lineage>
        <taxon>Bacteria</taxon>
        <taxon>Pseudomonadati</taxon>
        <taxon>Bacteroidota</taxon>
        <taxon>Cytophagia</taxon>
        <taxon>Cytophagales</taxon>
        <taxon>Cyclobacteriaceae</taxon>
        <taxon>Cyclobacterium</taxon>
    </lineage>
</organism>
<reference evidence="2" key="1">
    <citation type="submission" date="2016-10" db="EMBL/GenBank/DDBJ databases">
        <authorList>
            <person name="Varghese N."/>
            <person name="Submissions S."/>
        </authorList>
    </citation>
    <scope>NUCLEOTIDE SEQUENCE [LARGE SCALE GENOMIC DNA]</scope>
    <source>
        <strain evidence="2">IBRC-M 10761</strain>
    </source>
</reference>
<gene>
    <name evidence="1" type="ORF">SAMN05192553_102680</name>
</gene>
<dbReference type="EMBL" id="FNZH01000002">
    <property type="protein sequence ID" value="SEJ15892.1"/>
    <property type="molecule type" value="Genomic_DNA"/>
</dbReference>
<name>A0A1H6WTR4_9BACT</name>
<keyword evidence="2" id="KW-1185">Reference proteome</keyword>
<dbReference type="AlphaFoldDB" id="A0A1H6WTR4"/>
<dbReference type="RefSeq" id="WP_092171922.1">
    <property type="nucleotide sequence ID" value="NZ_FNZH01000002.1"/>
</dbReference>
<protein>
    <submittedName>
        <fullName evidence="1">Uncharacterized protein</fullName>
    </submittedName>
</protein>